<dbReference type="InterPro" id="IPR017853">
    <property type="entry name" value="GH"/>
</dbReference>
<feature type="binding site" evidence="10">
    <location>
        <position position="63"/>
    </location>
    <ligand>
        <name>substrate</name>
    </ligand>
</feature>
<comment type="catalytic activity">
    <reaction evidence="1 10">
        <text>Hydrolysis of terminal non-reducing N-acetyl-D-hexosamine residues in N-acetyl-beta-D-hexosaminides.</text>
        <dbReference type="EC" id="3.2.1.52"/>
    </reaction>
</comment>
<dbReference type="HAMAP" id="MF_00364">
    <property type="entry name" value="NagZ"/>
    <property type="match status" value="1"/>
</dbReference>
<evidence type="ECO:0000313" key="12">
    <source>
        <dbReference type="EMBL" id="MFC4364102.1"/>
    </source>
</evidence>
<evidence type="ECO:0000256" key="7">
    <source>
        <dbReference type="ARBA" id="ARBA00023295"/>
    </source>
</evidence>
<proteinExistence type="inferred from homology"/>
<evidence type="ECO:0000256" key="10">
    <source>
        <dbReference type="HAMAP-Rule" id="MF_00364"/>
    </source>
</evidence>
<evidence type="ECO:0000259" key="11">
    <source>
        <dbReference type="Pfam" id="PF00933"/>
    </source>
</evidence>
<protein>
    <recommendedName>
        <fullName evidence="10">Beta-hexosaminidase</fullName>
        <ecNumber evidence="10">3.2.1.52</ecNumber>
    </recommendedName>
    <alternativeName>
        <fullName evidence="10">Beta-N-acetylhexosaminidase</fullName>
    </alternativeName>
    <alternativeName>
        <fullName evidence="10">N-acetyl-beta-glucosaminidase</fullName>
    </alternativeName>
</protein>
<dbReference type="InterPro" id="IPR036962">
    <property type="entry name" value="Glyco_hydro_3_N_sf"/>
</dbReference>
<comment type="subcellular location">
    <subcellularLocation>
        <location evidence="10">Cytoplasm</location>
    </subcellularLocation>
</comment>
<reference evidence="13" key="1">
    <citation type="journal article" date="2019" name="Int. J. Syst. Evol. Microbiol.">
        <title>The Global Catalogue of Microorganisms (GCM) 10K type strain sequencing project: providing services to taxonomists for standard genome sequencing and annotation.</title>
        <authorList>
            <consortium name="The Broad Institute Genomics Platform"/>
            <consortium name="The Broad Institute Genome Sequencing Center for Infectious Disease"/>
            <person name="Wu L."/>
            <person name="Ma J."/>
        </authorList>
    </citation>
    <scope>NUCLEOTIDE SEQUENCE [LARGE SCALE GENOMIC DNA]</scope>
    <source>
        <strain evidence="13">CECT 8570</strain>
    </source>
</reference>
<dbReference type="NCBIfam" id="NF003740">
    <property type="entry name" value="PRK05337.1"/>
    <property type="match status" value="1"/>
</dbReference>
<evidence type="ECO:0000256" key="8">
    <source>
        <dbReference type="ARBA" id="ARBA00023306"/>
    </source>
</evidence>
<sequence length="338" mass="37744">MALGVVMVDIEGRSLNDEDRQLLAHPQVGGVILFTRNFESLAQLQQLVLSIRECKPNIIIAVDHEGGRVQRFREGFSRIPAMQSFLASFRRDAESTLEEVRQIGWLMASELLACDIDISFAPVLDVDENNCKIIANRSFSPRPDEVVVLAGAFIRGMHEAGMAVTGKHYPGHGSVTGDSHLVQPVDHRPLAQIQHHDLIPFTQLIDQLDALMPAHIVFPEVDHLPVGFSSKWLQEKLRQQLQFDGVIFSDDLSMAGAESAGDFTARAELALAAGCDMVLVCNDRAAALQVVEHLAKQSVLPNKRISRMRMRKRVHWDDLRRDARWQQVVSLLPIEAMV</sequence>
<gene>
    <name evidence="10 12" type="primary">nagZ</name>
    <name evidence="12" type="ORF">ACFOX3_17430</name>
</gene>
<organism evidence="12 13">
    <name type="scientific">Simiduia curdlanivorans</name>
    <dbReference type="NCBI Taxonomy" id="1492769"/>
    <lineage>
        <taxon>Bacteria</taxon>
        <taxon>Pseudomonadati</taxon>
        <taxon>Pseudomonadota</taxon>
        <taxon>Gammaproteobacteria</taxon>
        <taxon>Cellvibrionales</taxon>
        <taxon>Cellvibrionaceae</taxon>
        <taxon>Simiduia</taxon>
    </lineage>
</organism>
<dbReference type="InterPro" id="IPR001764">
    <property type="entry name" value="Glyco_hydro_3_N"/>
</dbReference>
<feature type="site" description="Important for catalytic activity" evidence="10">
    <location>
        <position position="178"/>
    </location>
</feature>
<keyword evidence="13" id="KW-1185">Reference proteome</keyword>
<keyword evidence="6 10" id="KW-0573">Peptidoglycan synthesis</keyword>
<keyword evidence="7 10" id="KW-0326">Glycosidase</keyword>
<feature type="active site" description="Nucleophile" evidence="10">
    <location>
        <position position="250"/>
    </location>
</feature>
<feature type="domain" description="Glycoside hydrolase family 3 N-terminal" evidence="11">
    <location>
        <begin position="10"/>
        <end position="307"/>
    </location>
</feature>
<dbReference type="PANTHER" id="PTHR30480">
    <property type="entry name" value="BETA-HEXOSAMINIDASE-RELATED"/>
    <property type="match status" value="1"/>
</dbReference>
<feature type="binding site" evidence="10">
    <location>
        <position position="71"/>
    </location>
    <ligand>
        <name>substrate</name>
    </ligand>
</feature>
<keyword evidence="4 10" id="KW-0378">Hydrolase</keyword>
<feature type="active site" description="Proton donor/acceptor" evidence="10">
    <location>
        <position position="180"/>
    </location>
</feature>
<dbReference type="InterPro" id="IPR050226">
    <property type="entry name" value="NagZ_Beta-hexosaminidase"/>
</dbReference>
<name>A0ABV8V865_9GAMM</name>
<feature type="binding site" evidence="10">
    <location>
        <begin position="167"/>
        <end position="168"/>
    </location>
    <ligand>
        <name>substrate</name>
    </ligand>
</feature>
<dbReference type="EMBL" id="JBHSCX010000021">
    <property type="protein sequence ID" value="MFC4364102.1"/>
    <property type="molecule type" value="Genomic_DNA"/>
</dbReference>
<evidence type="ECO:0000256" key="3">
    <source>
        <dbReference type="ARBA" id="ARBA00022618"/>
    </source>
</evidence>
<dbReference type="InterPro" id="IPR022956">
    <property type="entry name" value="Beta_hexosaminidase_bac"/>
</dbReference>
<keyword evidence="9 10" id="KW-0961">Cell wall biogenesis/degradation</keyword>
<comment type="function">
    <text evidence="10">Plays a role in peptidoglycan recycling by cleaving the terminal beta-1,4-linked N-acetylglucosamine (GlcNAc) from peptide-linked peptidoglycan fragments, giving rise to free GlcNAc, anhydro-N-acetylmuramic acid and anhydro-N-acetylmuramic acid-linked peptides.</text>
</comment>
<accession>A0ABV8V865</accession>
<evidence type="ECO:0000256" key="1">
    <source>
        <dbReference type="ARBA" id="ARBA00001231"/>
    </source>
</evidence>
<dbReference type="EC" id="3.2.1.52" evidence="10"/>
<dbReference type="Gene3D" id="3.20.20.300">
    <property type="entry name" value="Glycoside hydrolase, family 3, N-terminal domain"/>
    <property type="match status" value="1"/>
</dbReference>
<keyword evidence="3 10" id="KW-0132">Cell division</keyword>
<comment type="pathway">
    <text evidence="10">Cell wall biogenesis; peptidoglycan recycling.</text>
</comment>
<evidence type="ECO:0000256" key="2">
    <source>
        <dbReference type="ARBA" id="ARBA00022490"/>
    </source>
</evidence>
<comment type="caution">
    <text evidence="12">The sequence shown here is derived from an EMBL/GenBank/DDBJ whole genome shotgun (WGS) entry which is preliminary data.</text>
</comment>
<dbReference type="RefSeq" id="WP_290262736.1">
    <property type="nucleotide sequence ID" value="NZ_JAUFQG010000004.1"/>
</dbReference>
<keyword evidence="2 10" id="KW-0963">Cytoplasm</keyword>
<dbReference type="Pfam" id="PF00933">
    <property type="entry name" value="Glyco_hydro_3"/>
    <property type="match status" value="1"/>
</dbReference>
<comment type="similarity">
    <text evidence="10">Belongs to the glycosyl hydrolase 3 family. NagZ subfamily.</text>
</comment>
<dbReference type="GO" id="GO:0004563">
    <property type="term" value="F:beta-N-acetylhexosaminidase activity"/>
    <property type="evidence" value="ECO:0007669"/>
    <property type="project" value="UniProtKB-EC"/>
</dbReference>
<evidence type="ECO:0000256" key="4">
    <source>
        <dbReference type="ARBA" id="ARBA00022801"/>
    </source>
</evidence>
<feature type="binding site" evidence="10">
    <location>
        <position position="137"/>
    </location>
    <ligand>
        <name>substrate</name>
    </ligand>
</feature>
<keyword evidence="8 10" id="KW-0131">Cell cycle</keyword>
<dbReference type="PANTHER" id="PTHR30480:SF13">
    <property type="entry name" value="BETA-HEXOSAMINIDASE"/>
    <property type="match status" value="1"/>
</dbReference>
<dbReference type="Proteomes" id="UP001595840">
    <property type="component" value="Unassembled WGS sequence"/>
</dbReference>
<evidence type="ECO:0000256" key="9">
    <source>
        <dbReference type="ARBA" id="ARBA00023316"/>
    </source>
</evidence>
<evidence type="ECO:0000256" key="6">
    <source>
        <dbReference type="ARBA" id="ARBA00022984"/>
    </source>
</evidence>
<dbReference type="SUPFAM" id="SSF51445">
    <property type="entry name" value="(Trans)glycosidases"/>
    <property type="match status" value="1"/>
</dbReference>
<keyword evidence="5 10" id="KW-0133">Cell shape</keyword>
<evidence type="ECO:0000256" key="5">
    <source>
        <dbReference type="ARBA" id="ARBA00022960"/>
    </source>
</evidence>
<evidence type="ECO:0000313" key="13">
    <source>
        <dbReference type="Proteomes" id="UP001595840"/>
    </source>
</evidence>